<dbReference type="InterPro" id="IPR001732">
    <property type="entry name" value="UDP-Glc/GDP-Man_DH_N"/>
</dbReference>
<protein>
    <submittedName>
        <fullName evidence="5">Nucleotide sugar dehydrogenase</fullName>
    </submittedName>
</protein>
<organism evidence="5 6">
    <name type="scientific">Pseudoclavibacter helvolus</name>
    <dbReference type="NCBI Taxonomy" id="255205"/>
    <lineage>
        <taxon>Bacteria</taxon>
        <taxon>Bacillati</taxon>
        <taxon>Actinomycetota</taxon>
        <taxon>Actinomycetes</taxon>
        <taxon>Micrococcales</taxon>
        <taxon>Microbacteriaceae</taxon>
        <taxon>Pseudoclavibacter</taxon>
    </lineage>
</organism>
<proteinExistence type="inferred from homology"/>
<dbReference type="InterPro" id="IPR036291">
    <property type="entry name" value="NAD(P)-bd_dom_sf"/>
</dbReference>
<comment type="similarity">
    <text evidence="3">Belongs to the UDP-glucose/GDP-mannose dehydrogenase family.</text>
</comment>
<dbReference type="GO" id="GO:0016616">
    <property type="term" value="F:oxidoreductase activity, acting on the CH-OH group of donors, NAD or NADP as acceptor"/>
    <property type="evidence" value="ECO:0007669"/>
    <property type="project" value="InterPro"/>
</dbReference>
<dbReference type="SUPFAM" id="SSF52413">
    <property type="entry name" value="UDP-glucose/GDP-mannose dehydrogenase C-terminal domain"/>
    <property type="match status" value="1"/>
</dbReference>
<dbReference type="Pfam" id="PF00984">
    <property type="entry name" value="UDPG_MGDP_dh"/>
    <property type="match status" value="1"/>
</dbReference>
<dbReference type="SUPFAM" id="SSF48179">
    <property type="entry name" value="6-phosphogluconate dehydrogenase C-terminal domain-like"/>
    <property type="match status" value="1"/>
</dbReference>
<dbReference type="InterPro" id="IPR017476">
    <property type="entry name" value="UDP-Glc/GDP-Man"/>
</dbReference>
<feature type="domain" description="UDP-glucose/GDP-mannose dehydrogenase C-terminal" evidence="4">
    <location>
        <begin position="271"/>
        <end position="364"/>
    </location>
</feature>
<dbReference type="InterPro" id="IPR028359">
    <property type="entry name" value="UDP_ManNAc/GlcNAc_DH"/>
</dbReference>
<comment type="caution">
    <text evidence="5">The sequence shown here is derived from an EMBL/GenBank/DDBJ whole genome shotgun (WGS) entry which is preliminary data.</text>
</comment>
<dbReference type="GO" id="GO:0051287">
    <property type="term" value="F:NAD binding"/>
    <property type="evidence" value="ECO:0007669"/>
    <property type="project" value="InterPro"/>
</dbReference>
<dbReference type="InterPro" id="IPR014026">
    <property type="entry name" value="UDP-Glc/GDP-Man_DH_dimer"/>
</dbReference>
<dbReference type="InterPro" id="IPR008927">
    <property type="entry name" value="6-PGluconate_DH-like_C_sf"/>
</dbReference>
<dbReference type="AlphaFoldDB" id="A0A7W4URJ2"/>
<dbReference type="EMBL" id="JACHWJ010000006">
    <property type="protein sequence ID" value="MBB2959319.1"/>
    <property type="molecule type" value="Genomic_DNA"/>
</dbReference>
<dbReference type="Pfam" id="PF03721">
    <property type="entry name" value="UDPG_MGDP_dh_N"/>
    <property type="match status" value="1"/>
</dbReference>
<dbReference type="PANTHER" id="PTHR43491:SF1">
    <property type="entry name" value="UDP-N-ACETYL-D-MANNOSAMINE DEHYDROGENASE"/>
    <property type="match status" value="1"/>
</dbReference>
<dbReference type="SMART" id="SM00984">
    <property type="entry name" value="UDPG_MGDP_dh_C"/>
    <property type="match status" value="1"/>
</dbReference>
<dbReference type="NCBIfam" id="TIGR03026">
    <property type="entry name" value="NDP-sugDHase"/>
    <property type="match status" value="1"/>
</dbReference>
<reference evidence="5 6" key="1">
    <citation type="submission" date="2020-08" db="EMBL/GenBank/DDBJ databases">
        <title>Sequencing the genomes of 1000 actinobacteria strains.</title>
        <authorList>
            <person name="Klenk H.-P."/>
        </authorList>
    </citation>
    <scope>NUCLEOTIDE SEQUENCE [LARGE SCALE GENOMIC DNA]</scope>
    <source>
        <strain evidence="5 6">DSM 20419</strain>
    </source>
</reference>
<dbReference type="SUPFAM" id="SSF51735">
    <property type="entry name" value="NAD(P)-binding Rossmann-fold domains"/>
    <property type="match status" value="1"/>
</dbReference>
<evidence type="ECO:0000313" key="5">
    <source>
        <dbReference type="EMBL" id="MBB2959319.1"/>
    </source>
</evidence>
<keyword evidence="2" id="KW-0520">NAD</keyword>
<dbReference type="InterPro" id="IPR036220">
    <property type="entry name" value="UDP-Glc/GDP-Man_DH_C_sf"/>
</dbReference>
<keyword evidence="6" id="KW-1185">Reference proteome</keyword>
<dbReference type="InterPro" id="IPR014027">
    <property type="entry name" value="UDP-Glc/GDP-Man_DH_C"/>
</dbReference>
<evidence type="ECO:0000256" key="2">
    <source>
        <dbReference type="ARBA" id="ARBA00023027"/>
    </source>
</evidence>
<evidence type="ECO:0000259" key="4">
    <source>
        <dbReference type="SMART" id="SM00984"/>
    </source>
</evidence>
<dbReference type="Proteomes" id="UP000545286">
    <property type="component" value="Unassembled WGS sequence"/>
</dbReference>
<gene>
    <name evidence="5" type="ORF">FHX72_003484</name>
</gene>
<dbReference type="GO" id="GO:0000271">
    <property type="term" value="P:polysaccharide biosynthetic process"/>
    <property type="evidence" value="ECO:0007669"/>
    <property type="project" value="InterPro"/>
</dbReference>
<keyword evidence="1" id="KW-0560">Oxidoreductase</keyword>
<dbReference type="PANTHER" id="PTHR43491">
    <property type="entry name" value="UDP-N-ACETYL-D-MANNOSAMINE DEHYDROGENASE"/>
    <property type="match status" value="1"/>
</dbReference>
<name>A0A7W4URJ2_9MICO</name>
<dbReference type="Gene3D" id="3.40.50.720">
    <property type="entry name" value="NAD(P)-binding Rossmann-like Domain"/>
    <property type="match status" value="2"/>
</dbReference>
<dbReference type="PIRSF" id="PIRSF000124">
    <property type="entry name" value="UDPglc_GDPman_dh"/>
    <property type="match status" value="1"/>
</dbReference>
<accession>A0A7W4URJ2</accession>
<evidence type="ECO:0000256" key="3">
    <source>
        <dbReference type="PIRNR" id="PIRNR000124"/>
    </source>
</evidence>
<evidence type="ECO:0000313" key="6">
    <source>
        <dbReference type="Proteomes" id="UP000545286"/>
    </source>
</evidence>
<dbReference type="GO" id="GO:0016628">
    <property type="term" value="F:oxidoreductase activity, acting on the CH-CH group of donors, NAD or NADP as acceptor"/>
    <property type="evidence" value="ECO:0007669"/>
    <property type="project" value="InterPro"/>
</dbReference>
<dbReference type="Pfam" id="PF03720">
    <property type="entry name" value="UDPG_MGDP_dh_C"/>
    <property type="match status" value="1"/>
</dbReference>
<dbReference type="PIRSF" id="PIRSF500136">
    <property type="entry name" value="UDP_ManNAc_DH"/>
    <property type="match status" value="1"/>
</dbReference>
<evidence type="ECO:0000256" key="1">
    <source>
        <dbReference type="ARBA" id="ARBA00023002"/>
    </source>
</evidence>
<sequence>MEGDRLRLGAANATDDGWTLSHDVSLLARARAVIVCVPTPIDAHAVPDLRALKGACAAVIDAVTLGQLLMLTSTSYVGCTKDLLVEPLIARGLQPGIDVHVAFSPERINPADEAFGHEDVPRVVGGSTPECAAEAAAMLGRYVNATHVVDTLEIAEASKLLENTFRAVNIAFINEFASVCRELGVPVTDVIDAAATKPYGFMPFRPGPGVGGHCIPCDPHYLLWQLRADRVSSPILEQAMTGLAHRPARVAARVNSMLAADGIAPFGASVVVFGVAYKPNVADVRESTAIEVIEILRKQGMRVSFVDSKVPSIRLSDGELLVASEASQQVDADLVVLHTKHDDTELEWLQGRPRVLDATYTLEPRAGLSLI</sequence>